<protein>
    <submittedName>
        <fullName evidence="2">Uncharacterized protein</fullName>
    </submittedName>
</protein>
<name>A0A1C4E9E6_BACTU</name>
<evidence type="ECO:0000313" key="2">
    <source>
        <dbReference type="EMBL" id="SCC40266.1"/>
    </source>
</evidence>
<dbReference type="EMBL" id="FMBI01000031">
    <property type="protein sequence ID" value="SCC40266.1"/>
    <property type="molecule type" value="Genomic_DNA"/>
</dbReference>
<evidence type="ECO:0000313" key="1">
    <source>
        <dbReference type="EMBL" id="MDY0855572.1"/>
    </source>
</evidence>
<accession>A0A1C4E9E6</accession>
<dbReference type="RefSeq" id="WP_176518819.1">
    <property type="nucleotide sequence ID" value="NZ_FMBI01000031.1"/>
</dbReference>
<gene>
    <name evidence="2" type="ORF">BTT61001_02997</name>
    <name evidence="1" type="ORF">SOH20_32985</name>
</gene>
<sequence length="46" mass="5220">MIFIKYKKSSSGEVEIDFQCDFEKIISLLLGTTTLLDYIAKALGIY</sequence>
<evidence type="ECO:0000313" key="3">
    <source>
        <dbReference type="Proteomes" id="UP000195991"/>
    </source>
</evidence>
<proteinExistence type="predicted"/>
<dbReference type="EMBL" id="JAXCMD010000037">
    <property type="protein sequence ID" value="MDY0855572.1"/>
    <property type="molecule type" value="Genomic_DNA"/>
</dbReference>
<organism evidence="2 3">
    <name type="scientific">Bacillus thuringiensis</name>
    <dbReference type="NCBI Taxonomy" id="1428"/>
    <lineage>
        <taxon>Bacteria</taxon>
        <taxon>Bacillati</taxon>
        <taxon>Bacillota</taxon>
        <taxon>Bacilli</taxon>
        <taxon>Bacillales</taxon>
        <taxon>Bacillaceae</taxon>
        <taxon>Bacillus</taxon>
        <taxon>Bacillus cereus group</taxon>
    </lineage>
</organism>
<dbReference type="Proteomes" id="UP000195991">
    <property type="component" value="Unassembled WGS sequence"/>
</dbReference>
<dbReference type="AlphaFoldDB" id="A0A1C4E9E6"/>
<dbReference type="Proteomes" id="UP001274571">
    <property type="component" value="Unassembled WGS sequence"/>
</dbReference>
<reference evidence="1" key="2">
    <citation type="submission" date="2023-11" db="EMBL/GenBank/DDBJ databases">
        <title>Genome Sequence of Bacillus thuringiensis stain BLB 30AF.</title>
        <authorList>
            <person name="Farhat A."/>
        </authorList>
    </citation>
    <scope>NUCLEOTIDE SEQUENCE</scope>
    <source>
        <strain evidence="1">BLB30AF</strain>
    </source>
</reference>
<reference evidence="2 3" key="1">
    <citation type="submission" date="2016-08" db="EMBL/GenBank/DDBJ databases">
        <authorList>
            <person name="Seilhamer J.J."/>
        </authorList>
    </citation>
    <scope>NUCLEOTIDE SEQUENCE [LARGE SCALE GENOMIC DNA]</scope>
    <source>
        <strain evidence="2 3">IEBC_T61001</strain>
    </source>
</reference>